<keyword evidence="7" id="KW-1185">Reference proteome</keyword>
<dbReference type="InterPro" id="IPR006119">
    <property type="entry name" value="Resolv_N"/>
</dbReference>
<dbReference type="SMART" id="SM00857">
    <property type="entry name" value="Resolvase"/>
    <property type="match status" value="1"/>
</dbReference>
<dbReference type="RefSeq" id="WP_175517662.1">
    <property type="nucleotide sequence ID" value="NZ_FOQD01000016.1"/>
</dbReference>
<evidence type="ECO:0000256" key="2">
    <source>
        <dbReference type="ARBA" id="ARBA00023172"/>
    </source>
</evidence>
<evidence type="ECO:0000256" key="4">
    <source>
        <dbReference type="SAM" id="MobiDB-lite"/>
    </source>
</evidence>
<feature type="domain" description="Resolvase/invertase-type recombinase catalytic" evidence="5">
    <location>
        <begin position="19"/>
        <end position="166"/>
    </location>
</feature>
<evidence type="ECO:0000259" key="5">
    <source>
        <dbReference type="SMART" id="SM00857"/>
    </source>
</evidence>
<feature type="compositionally biased region" description="Basic and acidic residues" evidence="4">
    <location>
        <begin position="612"/>
        <end position="624"/>
    </location>
</feature>
<keyword evidence="3" id="KW-0175">Coiled coil</keyword>
<reference evidence="7" key="1">
    <citation type="submission" date="2016-10" db="EMBL/GenBank/DDBJ databases">
        <authorList>
            <person name="Varghese N."/>
            <person name="Submissions S."/>
        </authorList>
    </citation>
    <scope>NUCLEOTIDE SEQUENCE [LARGE SCALE GENOMIC DNA]</scope>
    <source>
        <strain evidence="7">DSM 26348</strain>
    </source>
</reference>
<protein>
    <submittedName>
        <fullName evidence="6">Recombinase</fullName>
    </submittedName>
</protein>
<dbReference type="Gene3D" id="3.40.50.1390">
    <property type="entry name" value="Resolvase, N-terminal catalytic domain"/>
    <property type="match status" value="1"/>
</dbReference>
<dbReference type="InterPro" id="IPR036162">
    <property type="entry name" value="Resolvase-like_N_sf"/>
</dbReference>
<proteinExistence type="predicted"/>
<dbReference type="PANTHER" id="PTHR30461:SF2">
    <property type="entry name" value="SERINE RECOMBINASE PINE-RELATED"/>
    <property type="match status" value="1"/>
</dbReference>
<evidence type="ECO:0000256" key="1">
    <source>
        <dbReference type="ARBA" id="ARBA00023125"/>
    </source>
</evidence>
<keyword evidence="2" id="KW-0233">DNA recombination</keyword>
<feature type="region of interest" description="Disordered" evidence="4">
    <location>
        <begin position="612"/>
        <end position="635"/>
    </location>
</feature>
<dbReference type="Pfam" id="PF07508">
    <property type="entry name" value="Recombinase"/>
    <property type="match status" value="1"/>
</dbReference>
<evidence type="ECO:0000256" key="3">
    <source>
        <dbReference type="SAM" id="Coils"/>
    </source>
</evidence>
<dbReference type="Gene3D" id="3.90.1750.20">
    <property type="entry name" value="Putative Large Serine Recombinase, Chain B, Domain 2"/>
    <property type="match status" value="1"/>
</dbReference>
<dbReference type="AlphaFoldDB" id="A0A1I3P3N5"/>
<accession>A0A1I3P3N5</accession>
<dbReference type="SUPFAM" id="SSF53041">
    <property type="entry name" value="Resolvase-like"/>
    <property type="match status" value="1"/>
</dbReference>
<dbReference type="STRING" id="1576369.SAMN05421753_11623"/>
<dbReference type="Pfam" id="PF00239">
    <property type="entry name" value="Resolvase"/>
    <property type="match status" value="1"/>
</dbReference>
<evidence type="ECO:0000313" key="7">
    <source>
        <dbReference type="Proteomes" id="UP000199518"/>
    </source>
</evidence>
<feature type="coiled-coil region" evidence="3">
    <location>
        <begin position="411"/>
        <end position="438"/>
    </location>
</feature>
<organism evidence="6 7">
    <name type="scientific">Planctomicrobium piriforme</name>
    <dbReference type="NCBI Taxonomy" id="1576369"/>
    <lineage>
        <taxon>Bacteria</taxon>
        <taxon>Pseudomonadati</taxon>
        <taxon>Planctomycetota</taxon>
        <taxon>Planctomycetia</taxon>
        <taxon>Planctomycetales</taxon>
        <taxon>Planctomycetaceae</taxon>
        <taxon>Planctomicrobium</taxon>
    </lineage>
</organism>
<sequence length="635" mass="72676">MLTANTPLVQKDPTSPLRVIMIGRISTPQQNESNIVASFAADEKFLSQFYDGPVTVKHLGERGSGLRTDRQSIIEAEEEIATGTWDLVLMEDLSRAYRNPRHQYEFIQDAVDNETRVICIGDNLDTADPNWEVMMGAASLRHGLHIPDTRRRVRRTAEYTFHKGGMVQKIRFGYRKLTKEEAASGQFGPVGLRLAKLAEATPIVMEMRRRVMAGYEYEAIAVWLNESEIPPGSYSSKRKWTGALVSRFLRSCILQGVRRFRETIFTTQFKDGKHRRKKNASPETKYYPELAHMTKEEQEELWIAMDSRTVNSGQKSGRGNPRHGIARDRGIWPSKQVRCAICKGFLERTLNDQLKCKHAFDSDNPCWNHVQVKAETIRQKILPQLLEQLDRHPAFRATLIEAAWASYAQQRQRQLRKSSDLDAQIQQLSKERQNLVQAIRCGGEIEALVEELKAVEGRLRVIDLTRQATEDEASTLGIQSREQFAARLNEGLLVTARENFEFTDLMRDYVTEFVIQPVQAMDSTQVFPRAKLTFRLSAITGSESSPVEIRIVADCFQPSGPVEILEQCRQAKAEHPKWGCVRIARLIKKPHMTVKRSLHYLELMASANTNDPFRELSEKPEKAARWTKRRKNNLE</sequence>
<dbReference type="InterPro" id="IPR038109">
    <property type="entry name" value="DNA_bind_recomb_sf"/>
</dbReference>
<dbReference type="GO" id="GO:0000150">
    <property type="term" value="F:DNA strand exchange activity"/>
    <property type="evidence" value="ECO:0007669"/>
    <property type="project" value="InterPro"/>
</dbReference>
<name>A0A1I3P3N5_9PLAN</name>
<dbReference type="InterPro" id="IPR050639">
    <property type="entry name" value="SSR_resolvase"/>
</dbReference>
<evidence type="ECO:0000313" key="6">
    <source>
        <dbReference type="EMBL" id="SFJ15947.1"/>
    </source>
</evidence>
<feature type="compositionally biased region" description="Basic residues" evidence="4">
    <location>
        <begin position="625"/>
        <end position="635"/>
    </location>
</feature>
<keyword evidence="1" id="KW-0238">DNA-binding</keyword>
<dbReference type="GO" id="GO:0003677">
    <property type="term" value="F:DNA binding"/>
    <property type="evidence" value="ECO:0007669"/>
    <property type="project" value="UniProtKB-KW"/>
</dbReference>
<gene>
    <name evidence="6" type="ORF">SAMN05421753_11623</name>
</gene>
<dbReference type="InterPro" id="IPR011109">
    <property type="entry name" value="DNA_bind_recombinase_dom"/>
</dbReference>
<dbReference type="PANTHER" id="PTHR30461">
    <property type="entry name" value="DNA-INVERTASE FROM LAMBDOID PROPHAGE"/>
    <property type="match status" value="1"/>
</dbReference>
<dbReference type="Proteomes" id="UP000199518">
    <property type="component" value="Unassembled WGS sequence"/>
</dbReference>
<dbReference type="EMBL" id="FOQD01000016">
    <property type="protein sequence ID" value="SFJ15947.1"/>
    <property type="molecule type" value="Genomic_DNA"/>
</dbReference>